<dbReference type="GO" id="GO:0005759">
    <property type="term" value="C:mitochondrial matrix"/>
    <property type="evidence" value="ECO:0007669"/>
    <property type="project" value="TreeGrafter"/>
</dbReference>
<keyword evidence="3 5" id="KW-0949">S-adenosyl-L-methionine</keyword>
<dbReference type="OrthoDB" id="16079at2759"/>
<dbReference type="AlphaFoldDB" id="A0A0B7N4N3"/>
<evidence type="ECO:0000313" key="6">
    <source>
        <dbReference type="EMBL" id="CEP13273.1"/>
    </source>
</evidence>
<dbReference type="GO" id="GO:0006364">
    <property type="term" value="P:rRNA processing"/>
    <property type="evidence" value="ECO:0007669"/>
    <property type="project" value="UniProtKB-KW"/>
</dbReference>
<protein>
    <recommendedName>
        <fullName evidence="5">rRNA adenine N(6)-methyltransferase</fullName>
        <ecNumber evidence="5">2.1.1.-</ecNumber>
    </recommendedName>
</protein>
<dbReference type="STRING" id="35722.A0A0B7N4N3"/>
<comment type="similarity">
    <text evidence="5">Belongs to the class I-like SAM-binding methyltransferase superfamily. rRNA adenine N(6)-methyltransferase family.</text>
</comment>
<dbReference type="EC" id="2.1.1.-" evidence="5"/>
<evidence type="ECO:0000313" key="7">
    <source>
        <dbReference type="Proteomes" id="UP000054107"/>
    </source>
</evidence>
<dbReference type="Pfam" id="PF00398">
    <property type="entry name" value="RrnaAD"/>
    <property type="match status" value="1"/>
</dbReference>
<keyword evidence="1 5" id="KW-0489">Methyltransferase</keyword>
<dbReference type="EMBL" id="LN729513">
    <property type="protein sequence ID" value="CEP13273.1"/>
    <property type="molecule type" value="Genomic_DNA"/>
</dbReference>
<keyword evidence="2 5" id="KW-0808">Transferase</keyword>
<dbReference type="Gene3D" id="3.40.50.150">
    <property type="entry name" value="Vaccinia Virus protein VP39"/>
    <property type="match status" value="1"/>
</dbReference>
<dbReference type="InterPro" id="IPR029063">
    <property type="entry name" value="SAM-dependent_MTases_sf"/>
</dbReference>
<dbReference type="GO" id="GO:0034245">
    <property type="term" value="C:mitochondrial DNA-directed RNA polymerase complex"/>
    <property type="evidence" value="ECO:0007669"/>
    <property type="project" value="TreeGrafter"/>
</dbReference>
<dbReference type="GO" id="GO:0003723">
    <property type="term" value="F:RNA binding"/>
    <property type="evidence" value="ECO:0007669"/>
    <property type="project" value="UniProtKB-KW"/>
</dbReference>
<organism evidence="6 7">
    <name type="scientific">Parasitella parasitica</name>
    <dbReference type="NCBI Taxonomy" id="35722"/>
    <lineage>
        <taxon>Eukaryota</taxon>
        <taxon>Fungi</taxon>
        <taxon>Fungi incertae sedis</taxon>
        <taxon>Mucoromycota</taxon>
        <taxon>Mucoromycotina</taxon>
        <taxon>Mucoromycetes</taxon>
        <taxon>Mucorales</taxon>
        <taxon>Mucorineae</taxon>
        <taxon>Mucoraceae</taxon>
        <taxon>Parasitella</taxon>
    </lineage>
</organism>
<evidence type="ECO:0000256" key="5">
    <source>
        <dbReference type="RuleBase" id="RU362106"/>
    </source>
</evidence>
<dbReference type="PANTHER" id="PTHR11727:SF17">
    <property type="entry name" value="DIMETHYLADENOSINE TRANSFERASE 1, MITOCHONDRIAL"/>
    <property type="match status" value="1"/>
</dbReference>
<dbReference type="GO" id="GO:0006391">
    <property type="term" value="P:transcription initiation at mitochondrial promoter"/>
    <property type="evidence" value="ECO:0007669"/>
    <property type="project" value="TreeGrafter"/>
</dbReference>
<accession>A0A0B7N4N3</accession>
<dbReference type="GO" id="GO:0032259">
    <property type="term" value="P:methylation"/>
    <property type="evidence" value="ECO:0007669"/>
    <property type="project" value="UniProtKB-KW"/>
</dbReference>
<evidence type="ECO:0000256" key="3">
    <source>
        <dbReference type="ARBA" id="ARBA00022691"/>
    </source>
</evidence>
<evidence type="ECO:0000256" key="1">
    <source>
        <dbReference type="ARBA" id="ARBA00022603"/>
    </source>
</evidence>
<dbReference type="PANTHER" id="PTHR11727">
    <property type="entry name" value="DIMETHYLADENOSINE TRANSFERASE"/>
    <property type="match status" value="1"/>
</dbReference>
<name>A0A0B7N4N3_9FUNG</name>
<sequence length="301" mass="33926">MSKSKFKPFTSKIPTLAEWSKNFRHRQASAPRATLASPSIAGLGTWTMTLKDNGFKRVIALEPVPAYNHWITGLSEQSKGIVEVLKKDGYDWETYIGLKEPQYLGELENKDWTHVHPGIFFTGTLPKGSRGEQLLAQFMTCITNKMALFTMGRIQMALWIPDSLFYKITAAPGTNARCKMSVIAEACADVMPICSTGPKDVYPHGEYHLVHIIPFAESQIKSQWDVFEYVLKHLFVMQKKPLSHMVRTLGPGADIILGRLSFDPQILIGTMTAMQLDEVATKFDEWPLRPRVLFEDASVFT</sequence>
<keyword evidence="4" id="KW-0694">RNA-binding</keyword>
<proteinExistence type="inferred from homology"/>
<dbReference type="InterPro" id="IPR001737">
    <property type="entry name" value="KsgA/Erm"/>
</dbReference>
<dbReference type="GO" id="GO:0008168">
    <property type="term" value="F:methyltransferase activity"/>
    <property type="evidence" value="ECO:0007669"/>
    <property type="project" value="UniProtKB-KW"/>
</dbReference>
<evidence type="ECO:0000256" key="2">
    <source>
        <dbReference type="ARBA" id="ARBA00022679"/>
    </source>
</evidence>
<reference evidence="6 7" key="1">
    <citation type="submission" date="2014-09" db="EMBL/GenBank/DDBJ databases">
        <authorList>
            <person name="Ellenberger Sabrina"/>
        </authorList>
    </citation>
    <scope>NUCLEOTIDE SEQUENCE [LARGE SCALE GENOMIC DNA]</scope>
    <source>
        <strain evidence="6 7">CBS 412.66</strain>
    </source>
</reference>
<dbReference type="Proteomes" id="UP000054107">
    <property type="component" value="Unassembled WGS sequence"/>
</dbReference>
<evidence type="ECO:0000256" key="4">
    <source>
        <dbReference type="ARBA" id="ARBA00022884"/>
    </source>
</evidence>
<keyword evidence="5" id="KW-0698">rRNA processing</keyword>
<dbReference type="SUPFAM" id="SSF53335">
    <property type="entry name" value="S-adenosyl-L-methionine-dependent methyltransferases"/>
    <property type="match status" value="1"/>
</dbReference>
<keyword evidence="7" id="KW-1185">Reference proteome</keyword>
<dbReference type="GO" id="GO:0034246">
    <property type="term" value="F:mitochondrial transcription factor activity"/>
    <property type="evidence" value="ECO:0007669"/>
    <property type="project" value="TreeGrafter"/>
</dbReference>
<gene>
    <name evidence="6" type="primary">PARPA_07328.1 scaffold 27460</name>
</gene>